<gene>
    <name evidence="1" type="ORF">ACFSAU_00615</name>
</gene>
<dbReference type="RefSeq" id="WP_267645225.1">
    <property type="nucleotide sequence ID" value="NZ_JANHGR010000001.1"/>
</dbReference>
<comment type="caution">
    <text evidence="1">The sequence shown here is derived from an EMBL/GenBank/DDBJ whole genome shotgun (WGS) entry which is preliminary data.</text>
</comment>
<organism evidence="1 2">
    <name type="scientific">Halolamina litorea</name>
    <dbReference type="NCBI Taxonomy" id="1515593"/>
    <lineage>
        <taxon>Archaea</taxon>
        <taxon>Methanobacteriati</taxon>
        <taxon>Methanobacteriota</taxon>
        <taxon>Stenosarchaea group</taxon>
        <taxon>Halobacteria</taxon>
        <taxon>Halobacteriales</taxon>
        <taxon>Haloferacaceae</taxon>
    </lineage>
</organism>
<accession>A0ABD6BML3</accession>
<sequence length="130" mass="14477">MSNDAKPASAENGANPFIINPAIVRTVDGEKWAGDNVEERERMLRIVNYETTDCETVAEVVDVPYHRVLGVQRYPLTDQLAEAMESVEDRAPLTADGGTDDLEGRVTELERKVENIAAHNRRDTAPEGRR</sequence>
<name>A0ABD6BML3_9EURY</name>
<dbReference type="AlphaFoldDB" id="A0ABD6BML3"/>
<dbReference type="Proteomes" id="UP001597139">
    <property type="component" value="Unassembled WGS sequence"/>
</dbReference>
<proteinExistence type="predicted"/>
<evidence type="ECO:0000313" key="1">
    <source>
        <dbReference type="EMBL" id="MFD1565985.1"/>
    </source>
</evidence>
<evidence type="ECO:0000313" key="2">
    <source>
        <dbReference type="Proteomes" id="UP001597139"/>
    </source>
</evidence>
<protein>
    <submittedName>
        <fullName evidence="1">Uncharacterized protein</fullName>
    </submittedName>
</protein>
<keyword evidence="2" id="KW-1185">Reference proteome</keyword>
<dbReference type="EMBL" id="JBHUCZ010000001">
    <property type="protein sequence ID" value="MFD1565985.1"/>
    <property type="molecule type" value="Genomic_DNA"/>
</dbReference>
<reference evidence="1 2" key="1">
    <citation type="journal article" date="2019" name="Int. J. Syst. Evol. Microbiol.">
        <title>The Global Catalogue of Microorganisms (GCM) 10K type strain sequencing project: providing services to taxonomists for standard genome sequencing and annotation.</title>
        <authorList>
            <consortium name="The Broad Institute Genomics Platform"/>
            <consortium name="The Broad Institute Genome Sequencing Center for Infectious Disease"/>
            <person name="Wu L."/>
            <person name="Ma J."/>
        </authorList>
    </citation>
    <scope>NUCLEOTIDE SEQUENCE [LARGE SCALE GENOMIC DNA]</scope>
    <source>
        <strain evidence="1 2">CGMCC 1.12859</strain>
    </source>
</reference>